<feature type="transmembrane region" description="Helical" evidence="1">
    <location>
        <begin position="98"/>
        <end position="116"/>
    </location>
</feature>
<dbReference type="GO" id="GO:0016020">
    <property type="term" value="C:membrane"/>
    <property type="evidence" value="ECO:0007669"/>
    <property type="project" value="InterPro"/>
</dbReference>
<protein>
    <recommendedName>
        <fullName evidence="2">Prepilin type IV endopeptidase peptidase domain-containing protein</fullName>
    </recommendedName>
</protein>
<keyword evidence="1" id="KW-0812">Transmembrane</keyword>
<name>C3M8E9_HAMD5</name>
<evidence type="ECO:0000313" key="3">
    <source>
        <dbReference type="EMBL" id="ACQ68920.1"/>
    </source>
</evidence>
<evidence type="ECO:0000313" key="4">
    <source>
        <dbReference type="Proteomes" id="UP000002334"/>
    </source>
</evidence>
<geneLocation type="plasmid" evidence="3 4">
    <name>pHD5AT</name>
</geneLocation>
<organism evidence="3 4">
    <name type="scientific">Hamiltonella defensa subsp. Acyrthosiphon pisum (strain 5AT)</name>
    <dbReference type="NCBI Taxonomy" id="572265"/>
    <lineage>
        <taxon>Bacteria</taxon>
        <taxon>Pseudomonadati</taxon>
        <taxon>Pseudomonadota</taxon>
        <taxon>Gammaproteobacteria</taxon>
        <taxon>Enterobacterales</taxon>
        <taxon>Enterobacteriaceae</taxon>
        <taxon>aphid secondary symbionts</taxon>
        <taxon>Candidatus Williamhamiltonella</taxon>
    </lineage>
</organism>
<reference evidence="3 4" key="1">
    <citation type="journal article" date="2009" name="Proc. Natl. Acad. Sci. U.S.A.">
        <title>Hamiltonella defensa, genome evolution of protective bacterial endosymbiont from pathogenic ancestors.</title>
        <authorList>
            <person name="Degnan P.H."/>
            <person name="Yu Y."/>
            <person name="Sisneros N."/>
            <person name="Wing R.A."/>
            <person name="Moran N.A."/>
        </authorList>
    </citation>
    <scope>NUCLEOTIDE SEQUENCE [LARGE SCALE GENOMIC DNA]</scope>
    <source>
        <strain evidence="4">5AT</strain>
    </source>
</reference>
<sequence>MTMMLLFLLSSLSALVMAVSLPNIIVRVEKNVISQCDDLKPSRETTPPMYPLAAVALFNIAPVFYWFNPEQGYLSGGLFLLSVSSYIDIVRRWVPDSVIFLFSGVSVYGVASGTIGPSPEEAFMATGLFVFPFIVINGFSWLKKKIWVFASGDIYIVLSIGLWLDKTTAVMVAGLSILLALLYGSVFRQPHFPFIPFLLFSFLMNGFI</sequence>
<keyword evidence="4" id="KW-1185">Reference proteome</keyword>
<gene>
    <name evidence="3" type="ordered locus">HDEF_p0043</name>
</gene>
<dbReference type="Pfam" id="PF01478">
    <property type="entry name" value="Peptidase_A24"/>
    <property type="match status" value="1"/>
</dbReference>
<feature type="domain" description="Prepilin type IV endopeptidase peptidase" evidence="2">
    <location>
        <begin position="78"/>
        <end position="184"/>
    </location>
</feature>
<feature type="transmembrane region" description="Helical" evidence="1">
    <location>
        <begin position="154"/>
        <end position="184"/>
    </location>
</feature>
<proteinExistence type="predicted"/>
<evidence type="ECO:0000259" key="2">
    <source>
        <dbReference type="Pfam" id="PF01478"/>
    </source>
</evidence>
<dbReference type="InterPro" id="IPR000045">
    <property type="entry name" value="Prepilin_IV_endopep_pep"/>
</dbReference>
<keyword evidence="1" id="KW-0472">Membrane</keyword>
<keyword evidence="3" id="KW-0614">Plasmid</keyword>
<dbReference type="GO" id="GO:0004190">
    <property type="term" value="F:aspartic-type endopeptidase activity"/>
    <property type="evidence" value="ECO:0007669"/>
    <property type="project" value="InterPro"/>
</dbReference>
<feature type="transmembrane region" description="Helical" evidence="1">
    <location>
        <begin position="49"/>
        <end position="67"/>
    </location>
</feature>
<feature type="transmembrane region" description="Helical" evidence="1">
    <location>
        <begin position="122"/>
        <end position="142"/>
    </location>
</feature>
<dbReference type="KEGG" id="hde:HDEF_p0043"/>
<evidence type="ECO:0000256" key="1">
    <source>
        <dbReference type="SAM" id="Phobius"/>
    </source>
</evidence>
<dbReference type="eggNOG" id="COG1989">
    <property type="taxonomic scope" value="Bacteria"/>
</dbReference>
<dbReference type="HOGENOM" id="CLU_1330403_0_0_6"/>
<accession>C3M8E9</accession>
<dbReference type="AlphaFoldDB" id="C3M8E9"/>
<dbReference type="Proteomes" id="UP000002334">
    <property type="component" value="Plasmid pHD5AT"/>
</dbReference>
<keyword evidence="1" id="KW-1133">Transmembrane helix</keyword>
<dbReference type="EMBL" id="CP001278">
    <property type="protein sequence ID" value="ACQ68920.1"/>
    <property type="molecule type" value="Genomic_DNA"/>
</dbReference>